<dbReference type="EMBL" id="HACG01005325">
    <property type="protein sequence ID" value="CEK52190.1"/>
    <property type="molecule type" value="Transcribed_RNA"/>
</dbReference>
<reference evidence="1" key="1">
    <citation type="submission" date="2014-12" db="EMBL/GenBank/DDBJ databases">
        <title>Insight into the proteome of Arion vulgaris.</title>
        <authorList>
            <person name="Aradska J."/>
            <person name="Bulat T."/>
            <person name="Smidak R."/>
            <person name="Sarate P."/>
            <person name="Gangsoo J."/>
            <person name="Sialana F."/>
            <person name="Bilban M."/>
            <person name="Lubec G."/>
        </authorList>
    </citation>
    <scope>NUCLEOTIDE SEQUENCE</scope>
    <source>
        <tissue evidence="1">Skin</tissue>
    </source>
</reference>
<organism evidence="1">
    <name type="scientific">Arion vulgaris</name>
    <dbReference type="NCBI Taxonomy" id="1028688"/>
    <lineage>
        <taxon>Eukaryota</taxon>
        <taxon>Metazoa</taxon>
        <taxon>Spiralia</taxon>
        <taxon>Lophotrochozoa</taxon>
        <taxon>Mollusca</taxon>
        <taxon>Gastropoda</taxon>
        <taxon>Heterobranchia</taxon>
        <taxon>Euthyneura</taxon>
        <taxon>Panpulmonata</taxon>
        <taxon>Eupulmonata</taxon>
        <taxon>Stylommatophora</taxon>
        <taxon>Helicina</taxon>
        <taxon>Arionoidea</taxon>
        <taxon>Arionidae</taxon>
        <taxon>Arion</taxon>
    </lineage>
</organism>
<name>A0A0B6Y9R2_9EUPU</name>
<gene>
    <name evidence="1" type="primary">ORF15837</name>
</gene>
<accession>A0A0B6Y9R2</accession>
<protein>
    <submittedName>
        <fullName evidence="1">Uncharacterized protein</fullName>
    </submittedName>
</protein>
<proteinExistence type="predicted"/>
<sequence length="55" mass="6607">MSDNKETSTILIIQLCWNRHQSIAYLARYRHHKAIHVRKTFKVTNKYGRSTDIFD</sequence>
<dbReference type="AlphaFoldDB" id="A0A0B6Y9R2"/>
<evidence type="ECO:0000313" key="1">
    <source>
        <dbReference type="EMBL" id="CEK52190.1"/>
    </source>
</evidence>